<keyword evidence="3 6" id="KW-0812">Transmembrane</keyword>
<dbReference type="RefSeq" id="XP_065669840.1">
    <property type="nucleotide sequence ID" value="XM_065813768.1"/>
</dbReference>
<reference evidence="8" key="1">
    <citation type="submission" date="2025-08" db="UniProtKB">
        <authorList>
            <consortium name="RefSeq"/>
        </authorList>
    </citation>
    <scope>IDENTIFICATION</scope>
</reference>
<evidence type="ECO:0000256" key="4">
    <source>
        <dbReference type="ARBA" id="ARBA00022989"/>
    </source>
</evidence>
<dbReference type="PANTHER" id="PTHR12570">
    <property type="match status" value="1"/>
</dbReference>
<comment type="similarity">
    <text evidence="2">Belongs to the NIPA family.</text>
</comment>
<feature type="transmembrane region" description="Helical" evidence="6">
    <location>
        <begin position="179"/>
        <end position="203"/>
    </location>
</feature>
<evidence type="ECO:0000256" key="6">
    <source>
        <dbReference type="SAM" id="Phobius"/>
    </source>
</evidence>
<evidence type="ECO:0000256" key="3">
    <source>
        <dbReference type="ARBA" id="ARBA00022692"/>
    </source>
</evidence>
<evidence type="ECO:0000313" key="8">
    <source>
        <dbReference type="RefSeq" id="XP_065669840.1"/>
    </source>
</evidence>
<accession>A0ABM4D6C5</accession>
<dbReference type="PANTHER" id="PTHR12570:SF92">
    <property type="entry name" value="SPICHTHYIN, ISOFORM B"/>
    <property type="match status" value="1"/>
</dbReference>
<sequence length="351" mass="38349">MMATSQINYGDYYKGLALALSSCVFIGTSFIVKKKGLLRVRTSGSRAGEGGYAYLKEWMWWIGLITMVVGEAANFTAYAFAPAILVTPLGAISVIVRAVLASIMLKERLNLHGKVGCFLCVIGSTVLVIHAPPEENVNDMEELSAKLRDPLFIGYTLLVLLISIFLIIYVSPKYGKTNILVYIAICSLFGSLTVSACKGLGIAIKETLAHNSQVSNPIAWMLLIGGALCIMVQMNFLNKALDIFNTSIVSPIYYVMFTTFAIIASAILYKEWAKLNAKDALGSVCGFLTIIIGVFLLHAFKDIKFSFQDLYGSVTISKNLTDGEANVLITELESDEENDSNISNNYLTSKF</sequence>
<feature type="transmembrane region" description="Helical" evidence="6">
    <location>
        <begin position="115"/>
        <end position="132"/>
    </location>
</feature>
<organism evidence="7 8">
    <name type="scientific">Hydra vulgaris</name>
    <name type="common">Hydra</name>
    <name type="synonym">Hydra attenuata</name>
    <dbReference type="NCBI Taxonomy" id="6087"/>
    <lineage>
        <taxon>Eukaryota</taxon>
        <taxon>Metazoa</taxon>
        <taxon>Cnidaria</taxon>
        <taxon>Hydrozoa</taxon>
        <taxon>Hydroidolina</taxon>
        <taxon>Anthoathecata</taxon>
        <taxon>Aplanulata</taxon>
        <taxon>Hydridae</taxon>
        <taxon>Hydra</taxon>
    </lineage>
</organism>
<evidence type="ECO:0000313" key="7">
    <source>
        <dbReference type="Proteomes" id="UP001652625"/>
    </source>
</evidence>
<dbReference type="InterPro" id="IPR008521">
    <property type="entry name" value="Mg_trans_NIPA"/>
</dbReference>
<feature type="transmembrane region" description="Helical" evidence="6">
    <location>
        <begin position="280"/>
        <end position="300"/>
    </location>
</feature>
<feature type="transmembrane region" description="Helical" evidence="6">
    <location>
        <begin position="79"/>
        <end position="103"/>
    </location>
</feature>
<dbReference type="Proteomes" id="UP001652625">
    <property type="component" value="Chromosome 12"/>
</dbReference>
<gene>
    <name evidence="8" type="primary">LOC100204756</name>
</gene>
<feature type="transmembrane region" description="Helical" evidence="6">
    <location>
        <begin position="12"/>
        <end position="32"/>
    </location>
</feature>
<comment type="subcellular location">
    <subcellularLocation>
        <location evidence="1">Membrane</location>
        <topology evidence="1">Multi-pass membrane protein</topology>
    </subcellularLocation>
</comment>
<feature type="transmembrane region" description="Helical" evidence="6">
    <location>
        <begin position="248"/>
        <end position="268"/>
    </location>
</feature>
<dbReference type="SUPFAM" id="SSF103481">
    <property type="entry name" value="Multidrug resistance efflux transporter EmrE"/>
    <property type="match status" value="1"/>
</dbReference>
<dbReference type="Pfam" id="PF05653">
    <property type="entry name" value="Mg_trans_NIPA"/>
    <property type="match status" value="1"/>
</dbReference>
<feature type="transmembrane region" description="Helical" evidence="6">
    <location>
        <begin position="218"/>
        <end position="236"/>
    </location>
</feature>
<keyword evidence="4 6" id="KW-1133">Transmembrane helix</keyword>
<name>A0ABM4D6C5_HYDVU</name>
<proteinExistence type="inferred from homology"/>
<feature type="transmembrane region" description="Helical" evidence="6">
    <location>
        <begin position="152"/>
        <end position="172"/>
    </location>
</feature>
<evidence type="ECO:0000256" key="5">
    <source>
        <dbReference type="ARBA" id="ARBA00023136"/>
    </source>
</evidence>
<keyword evidence="5 6" id="KW-0472">Membrane</keyword>
<dbReference type="InterPro" id="IPR037185">
    <property type="entry name" value="EmrE-like"/>
</dbReference>
<evidence type="ECO:0000256" key="1">
    <source>
        <dbReference type="ARBA" id="ARBA00004141"/>
    </source>
</evidence>
<dbReference type="GeneID" id="100204756"/>
<keyword evidence="7" id="KW-1185">Reference proteome</keyword>
<evidence type="ECO:0000256" key="2">
    <source>
        <dbReference type="ARBA" id="ARBA00007230"/>
    </source>
</evidence>
<protein>
    <submittedName>
        <fullName evidence="8">Magnesium transporter NIPA2 isoform X2</fullName>
    </submittedName>
</protein>